<evidence type="ECO:0000313" key="2">
    <source>
        <dbReference type="EMBL" id="MDR6223525.1"/>
    </source>
</evidence>
<keyword evidence="2" id="KW-0378">Hydrolase</keyword>
<dbReference type="Gene3D" id="3.40.470.10">
    <property type="entry name" value="Uracil-DNA glycosylase-like domain"/>
    <property type="match status" value="1"/>
</dbReference>
<dbReference type="EC" id="3.2.2.-" evidence="2"/>
<dbReference type="Pfam" id="PF03167">
    <property type="entry name" value="UDG"/>
    <property type="match status" value="1"/>
</dbReference>
<keyword evidence="2" id="KW-0326">Glycosidase</keyword>
<dbReference type="SUPFAM" id="SSF52141">
    <property type="entry name" value="Uracil-DNA glycosylase-like"/>
    <property type="match status" value="1"/>
</dbReference>
<comment type="caution">
    <text evidence="2">The sequence shown here is derived from an EMBL/GenBank/DDBJ whole genome shotgun (WGS) entry which is preliminary data.</text>
</comment>
<sequence length="154" mass="17586">MDPTIDENTTLLIVGTFPSQISRDTNQYYGNPRNQFWKLMGEILAIDLQDSNYDDRIRVLHDRQIGLWDTLKACDITGSSDSSIRNEEYNDFSQLTSIKKIICNGKKAEKYIKHCNVPTNVNILVVPSSSPARAMKISDKSEMWKEVIGTVEKR</sequence>
<name>A0AA90U158_9EURY</name>
<dbReference type="InterPro" id="IPR005122">
    <property type="entry name" value="Uracil-DNA_glycosylase-like"/>
</dbReference>
<keyword evidence="3" id="KW-1185">Reference proteome</keyword>
<proteinExistence type="predicted"/>
<dbReference type="EMBL" id="JAVDQI010000009">
    <property type="protein sequence ID" value="MDR6223525.1"/>
    <property type="molecule type" value="Genomic_DNA"/>
</dbReference>
<evidence type="ECO:0000259" key="1">
    <source>
        <dbReference type="Pfam" id="PF03167"/>
    </source>
</evidence>
<dbReference type="Proteomes" id="UP001185015">
    <property type="component" value="Unassembled WGS sequence"/>
</dbReference>
<protein>
    <submittedName>
        <fullName evidence="2">TDG/mug DNA glycosylase family protein</fullName>
        <ecNumber evidence="2">3.2.2.-</ecNumber>
    </submittedName>
</protein>
<organism evidence="2 3">
    <name type="scientific">Methanococcoides alaskense</name>
    <dbReference type="NCBI Taxonomy" id="325778"/>
    <lineage>
        <taxon>Archaea</taxon>
        <taxon>Methanobacteriati</taxon>
        <taxon>Methanobacteriota</taxon>
        <taxon>Stenosarchaea group</taxon>
        <taxon>Methanomicrobia</taxon>
        <taxon>Methanosarcinales</taxon>
        <taxon>Methanosarcinaceae</taxon>
        <taxon>Methanococcoides</taxon>
    </lineage>
</organism>
<feature type="domain" description="Uracil-DNA glycosylase-like" evidence="1">
    <location>
        <begin position="5"/>
        <end position="145"/>
    </location>
</feature>
<gene>
    <name evidence="2" type="ORF">J2750_001995</name>
</gene>
<dbReference type="NCBIfam" id="TIGR04274">
    <property type="entry name" value="hypoxanDNAglyco"/>
    <property type="match status" value="1"/>
</dbReference>
<dbReference type="CDD" id="cd10032">
    <property type="entry name" value="UDG-F6_HDG"/>
    <property type="match status" value="1"/>
</dbReference>
<accession>A0AA90U158</accession>
<dbReference type="InterPro" id="IPR036895">
    <property type="entry name" value="Uracil-DNA_glycosylase-like_sf"/>
</dbReference>
<dbReference type="RefSeq" id="WP_270096745.1">
    <property type="nucleotide sequence ID" value="NZ_JAQFFK010000005.1"/>
</dbReference>
<dbReference type="GO" id="GO:0016798">
    <property type="term" value="F:hydrolase activity, acting on glycosyl bonds"/>
    <property type="evidence" value="ECO:0007669"/>
    <property type="project" value="UniProtKB-KW"/>
</dbReference>
<dbReference type="InterPro" id="IPR026353">
    <property type="entry name" value="Hypoxan-DNA_Glyclase"/>
</dbReference>
<reference evidence="2 3" key="1">
    <citation type="submission" date="2023-07" db="EMBL/GenBank/DDBJ databases">
        <title>Genomic Encyclopedia of Type Strains, Phase IV (KMG-IV): sequencing the most valuable type-strain genomes for metagenomic binning, comparative biology and taxonomic classification.</title>
        <authorList>
            <person name="Goeker M."/>
        </authorList>
    </citation>
    <scope>NUCLEOTIDE SEQUENCE [LARGE SCALE GENOMIC DNA]</scope>
    <source>
        <strain evidence="2 3">DSM 17273</strain>
    </source>
</reference>
<evidence type="ECO:0000313" key="3">
    <source>
        <dbReference type="Proteomes" id="UP001185015"/>
    </source>
</evidence>
<dbReference type="AlphaFoldDB" id="A0AA90U158"/>